<dbReference type="EMBL" id="MK500366">
    <property type="protein sequence ID" value="QBK87649.1"/>
    <property type="molecule type" value="Genomic_DNA"/>
</dbReference>
<accession>A0A481YX04</accession>
<gene>
    <name evidence="1" type="ORF">LCMAC201_05620</name>
</gene>
<reference evidence="1" key="1">
    <citation type="journal article" date="2019" name="MBio">
        <title>Virus Genomes from Deep Sea Sediments Expand the Ocean Megavirome and Support Independent Origins of Viral Gigantism.</title>
        <authorList>
            <person name="Backstrom D."/>
            <person name="Yutin N."/>
            <person name="Jorgensen S.L."/>
            <person name="Dharamshi J."/>
            <person name="Homa F."/>
            <person name="Zaremba-Niedwiedzka K."/>
            <person name="Spang A."/>
            <person name="Wolf Y.I."/>
            <person name="Koonin E.V."/>
            <person name="Ettema T.J."/>
        </authorList>
    </citation>
    <scope>NUCLEOTIDE SEQUENCE</scope>
</reference>
<organism evidence="1">
    <name type="scientific">Marseillevirus LCMAC201</name>
    <dbReference type="NCBI Taxonomy" id="2506605"/>
    <lineage>
        <taxon>Viruses</taxon>
        <taxon>Varidnaviria</taxon>
        <taxon>Bamfordvirae</taxon>
        <taxon>Nucleocytoviricota</taxon>
        <taxon>Megaviricetes</taxon>
        <taxon>Pimascovirales</taxon>
        <taxon>Pimascovirales incertae sedis</taxon>
        <taxon>Marseilleviridae</taxon>
    </lineage>
</organism>
<name>A0A481YX04_9VIRU</name>
<proteinExistence type="predicted"/>
<evidence type="ECO:0000313" key="1">
    <source>
        <dbReference type="EMBL" id="QBK87649.1"/>
    </source>
</evidence>
<sequence length="143" mass="16982">MNEEEKENQRKQRECLNDLKKWEMIGNILQRNTRRYTKITDPVIKFSLITQIFANLLDIGFTYGITRIDDEIDKLSEPSVELMDRKTMLITNWETLRDQVESIFDQMMVWIANPNYSPDHPLGKIMMTAAKDDFEQLYNEDSI</sequence>
<protein>
    <submittedName>
        <fullName evidence="1">Uncharacterized protein</fullName>
    </submittedName>
</protein>